<dbReference type="SMART" id="SM00345">
    <property type="entry name" value="HTH_GNTR"/>
    <property type="match status" value="1"/>
</dbReference>
<evidence type="ECO:0000256" key="2">
    <source>
        <dbReference type="ARBA" id="ARBA00023125"/>
    </source>
</evidence>
<proteinExistence type="predicted"/>
<dbReference type="PANTHER" id="PTHR43537:SF44">
    <property type="entry name" value="GNTR FAMILY REGULATORY PROTEIN"/>
    <property type="match status" value="1"/>
</dbReference>
<dbReference type="Pfam" id="PF07729">
    <property type="entry name" value="FCD"/>
    <property type="match status" value="1"/>
</dbReference>
<dbReference type="SUPFAM" id="SSF48008">
    <property type="entry name" value="GntR ligand-binding domain-like"/>
    <property type="match status" value="1"/>
</dbReference>
<sequence length="234" mass="24767">MSEVTAAGGLAQTRPLRRRAGLREEVHEAVLELLVTGAIAEGSALRVDAIAQQLGVSPTPVREALVQLESTGLVEHVANKGFAVAARLRHDELAELVDARSVLEVAAARRAAAAADPELAARLDELTAQQERAAAGLDAADGLAWREYLRIDHAFHDAIFDGSRNRYLVRLAHTIDAQAQRVRQSVRLGVTDADAAIAEHRAIAAAIAAGDVAAADAAMAAHLHRVLELSLDSD</sequence>
<dbReference type="SUPFAM" id="SSF46785">
    <property type="entry name" value="Winged helix' DNA-binding domain"/>
    <property type="match status" value="1"/>
</dbReference>
<dbReference type="InterPro" id="IPR008920">
    <property type="entry name" value="TF_FadR/GntR_C"/>
</dbReference>
<dbReference type="InterPro" id="IPR000524">
    <property type="entry name" value="Tscrpt_reg_HTH_GntR"/>
</dbReference>
<evidence type="ECO:0000313" key="6">
    <source>
        <dbReference type="Proteomes" id="UP000553888"/>
    </source>
</evidence>
<keyword evidence="3" id="KW-0804">Transcription</keyword>
<keyword evidence="2 5" id="KW-0238">DNA-binding</keyword>
<organism evidence="5 6">
    <name type="scientific">Schumannella luteola</name>
    <dbReference type="NCBI Taxonomy" id="472059"/>
    <lineage>
        <taxon>Bacteria</taxon>
        <taxon>Bacillati</taxon>
        <taxon>Actinomycetota</taxon>
        <taxon>Actinomycetes</taxon>
        <taxon>Micrococcales</taxon>
        <taxon>Microbacteriaceae</taxon>
        <taxon>Schumannella</taxon>
    </lineage>
</organism>
<name>A0A852Y5X9_9MICO</name>
<dbReference type="SMART" id="SM00895">
    <property type="entry name" value="FCD"/>
    <property type="match status" value="1"/>
</dbReference>
<dbReference type="Pfam" id="PF00392">
    <property type="entry name" value="GntR"/>
    <property type="match status" value="1"/>
</dbReference>
<comment type="caution">
    <text evidence="5">The sequence shown here is derived from an EMBL/GenBank/DDBJ whole genome shotgun (WGS) entry which is preliminary data.</text>
</comment>
<reference evidence="5 6" key="1">
    <citation type="submission" date="2020-07" db="EMBL/GenBank/DDBJ databases">
        <title>Sequencing the genomes of 1000 actinobacteria strains.</title>
        <authorList>
            <person name="Klenk H.-P."/>
        </authorList>
    </citation>
    <scope>NUCLEOTIDE SEQUENCE [LARGE SCALE GENOMIC DNA]</scope>
    <source>
        <strain evidence="5 6">DSM 23141</strain>
    </source>
</reference>
<dbReference type="EMBL" id="JACBZY010000001">
    <property type="protein sequence ID" value="NYG97673.1"/>
    <property type="molecule type" value="Genomic_DNA"/>
</dbReference>
<dbReference type="Gene3D" id="1.10.10.10">
    <property type="entry name" value="Winged helix-like DNA-binding domain superfamily/Winged helix DNA-binding domain"/>
    <property type="match status" value="1"/>
</dbReference>
<dbReference type="InterPro" id="IPR036388">
    <property type="entry name" value="WH-like_DNA-bd_sf"/>
</dbReference>
<dbReference type="AlphaFoldDB" id="A0A852Y5X9"/>
<dbReference type="PROSITE" id="PS50949">
    <property type="entry name" value="HTH_GNTR"/>
    <property type="match status" value="1"/>
</dbReference>
<dbReference type="GO" id="GO:0003700">
    <property type="term" value="F:DNA-binding transcription factor activity"/>
    <property type="evidence" value="ECO:0007669"/>
    <property type="project" value="InterPro"/>
</dbReference>
<dbReference type="PANTHER" id="PTHR43537">
    <property type="entry name" value="TRANSCRIPTIONAL REGULATOR, GNTR FAMILY"/>
    <property type="match status" value="1"/>
</dbReference>
<keyword evidence="6" id="KW-1185">Reference proteome</keyword>
<evidence type="ECO:0000313" key="5">
    <source>
        <dbReference type="EMBL" id="NYG97673.1"/>
    </source>
</evidence>
<accession>A0A852Y5X9</accession>
<dbReference type="InterPro" id="IPR011711">
    <property type="entry name" value="GntR_C"/>
</dbReference>
<feature type="domain" description="HTH gntR-type" evidence="4">
    <location>
        <begin position="20"/>
        <end position="87"/>
    </location>
</feature>
<gene>
    <name evidence="5" type="ORF">BJ979_000299</name>
</gene>
<dbReference type="InterPro" id="IPR036390">
    <property type="entry name" value="WH_DNA-bd_sf"/>
</dbReference>
<dbReference type="GO" id="GO:0003677">
    <property type="term" value="F:DNA binding"/>
    <property type="evidence" value="ECO:0007669"/>
    <property type="project" value="UniProtKB-KW"/>
</dbReference>
<evidence type="ECO:0000256" key="3">
    <source>
        <dbReference type="ARBA" id="ARBA00023163"/>
    </source>
</evidence>
<evidence type="ECO:0000259" key="4">
    <source>
        <dbReference type="PROSITE" id="PS50949"/>
    </source>
</evidence>
<dbReference type="Gene3D" id="1.20.120.530">
    <property type="entry name" value="GntR ligand-binding domain-like"/>
    <property type="match status" value="1"/>
</dbReference>
<evidence type="ECO:0000256" key="1">
    <source>
        <dbReference type="ARBA" id="ARBA00023015"/>
    </source>
</evidence>
<keyword evidence="1" id="KW-0805">Transcription regulation</keyword>
<dbReference type="RefSeq" id="WP_179564509.1">
    <property type="nucleotide sequence ID" value="NZ_JACBZY010000001.1"/>
</dbReference>
<dbReference type="Proteomes" id="UP000553888">
    <property type="component" value="Unassembled WGS sequence"/>
</dbReference>
<protein>
    <submittedName>
        <fullName evidence="5">DNA-binding GntR family transcriptional regulator</fullName>
    </submittedName>
</protein>